<dbReference type="EMBL" id="CP008746">
    <property type="protein sequence ID" value="AKJ38353.1"/>
    <property type="molecule type" value="Genomic_DNA"/>
</dbReference>
<name>A0A0G3CEI1_METBA</name>
<gene>
    <name evidence="2" type="ORF">MCM1_1301</name>
</gene>
<dbReference type="GeneID" id="24844344"/>
<dbReference type="RefSeq" id="WP_048118930.1">
    <property type="nucleotide sequence ID" value="NZ_CP008746.1"/>
</dbReference>
<evidence type="ECO:0000313" key="3">
    <source>
        <dbReference type="Proteomes" id="UP000035331"/>
    </source>
</evidence>
<protein>
    <submittedName>
        <fullName evidence="2">Uncharacterized protein</fullName>
    </submittedName>
</protein>
<dbReference type="Proteomes" id="UP000035331">
    <property type="component" value="Chromosome"/>
</dbReference>
<dbReference type="PATRIC" id="fig|796385.3.peg.1637"/>
<proteinExistence type="predicted"/>
<dbReference type="AlphaFoldDB" id="A0A0G3CEI1"/>
<dbReference type="GeneID" id="24884986"/>
<accession>A0A0G3CEI1</accession>
<organism evidence="2 3">
    <name type="scientific">Methanosarcina barkeri CM1</name>
    <dbReference type="NCBI Taxonomy" id="796385"/>
    <lineage>
        <taxon>Archaea</taxon>
        <taxon>Methanobacteriati</taxon>
        <taxon>Methanobacteriota</taxon>
        <taxon>Stenosarchaea group</taxon>
        <taxon>Methanomicrobia</taxon>
        <taxon>Methanosarcinales</taxon>
        <taxon>Methanosarcinaceae</taxon>
        <taxon>Methanosarcina</taxon>
    </lineage>
</organism>
<feature type="region of interest" description="Disordered" evidence="1">
    <location>
        <begin position="45"/>
        <end position="67"/>
    </location>
</feature>
<evidence type="ECO:0000313" key="2">
    <source>
        <dbReference type="EMBL" id="AKJ38353.1"/>
    </source>
</evidence>
<reference evidence="2 3" key="2">
    <citation type="journal article" date="2015" name="Stand. Genomic Sci.">
        <title>The complete genome sequence of the rumen methanogen Methanosarcina barkeri CM1.</title>
        <authorList>
            <person name="Lambie S.C."/>
            <person name="Kelly W.J."/>
            <person name="Leahy S.C."/>
            <person name="Li D."/>
            <person name="Reilly K."/>
            <person name="McAllister T.A."/>
            <person name="Valle E.R."/>
            <person name="Attwood G.T."/>
            <person name="Altermann E."/>
        </authorList>
    </citation>
    <scope>NUCLEOTIDE SEQUENCE [LARGE SCALE GENOMIC DNA]</scope>
    <source>
        <strain evidence="2 3">CM1</strain>
    </source>
</reference>
<sequence length="114" mass="12896">MKQVMTSLFLLFNWEFSKNLSSDLTGVTVPETALPVLLFQKTAQTPVPAKSSSKDDNVTEQADNQGQTLIRSEVKESAVLELKKIKRKVTTQRRKNNLNRHLLKSKMGKILLIN</sequence>
<evidence type="ECO:0000256" key="1">
    <source>
        <dbReference type="SAM" id="MobiDB-lite"/>
    </source>
</evidence>
<reference evidence="3" key="1">
    <citation type="submission" date="2014-06" db="EMBL/GenBank/DDBJ databases">
        <title>The complete genome sequence of Methanosarcina barkeri CM1.</title>
        <authorList>
            <consortium name="Pastoral Greenhouse Gas Research Consortium"/>
            <person name="Lambie S.C."/>
            <person name="Leahy S.C."/>
            <person name="Kelly W.J."/>
            <person name="Li D."/>
            <person name="Reilly K."/>
            <person name="Attwood G.T."/>
            <person name="Altermann E."/>
        </authorList>
    </citation>
    <scope>NUCLEOTIDE SEQUENCE [LARGE SCALE GENOMIC DNA]</scope>
    <source>
        <strain evidence="3">CM1</strain>
    </source>
</reference>